<evidence type="ECO:0000313" key="1">
    <source>
        <dbReference type="Proteomes" id="UP000887540"/>
    </source>
</evidence>
<name>A0A914DD29_9BILA</name>
<dbReference type="WBParaSite" id="ACRNAN_scaffold2206.g30648.t1">
    <property type="protein sequence ID" value="ACRNAN_scaffold2206.g30648.t1"/>
    <property type="gene ID" value="ACRNAN_scaffold2206.g30648"/>
</dbReference>
<reference evidence="2" key="1">
    <citation type="submission" date="2022-11" db="UniProtKB">
        <authorList>
            <consortium name="WormBaseParasite"/>
        </authorList>
    </citation>
    <scope>IDENTIFICATION</scope>
</reference>
<protein>
    <submittedName>
        <fullName evidence="2">Uncharacterized protein</fullName>
    </submittedName>
</protein>
<keyword evidence="1" id="KW-1185">Reference proteome</keyword>
<dbReference type="AlphaFoldDB" id="A0A914DD29"/>
<dbReference type="Gene3D" id="2.10.110.10">
    <property type="entry name" value="Cysteine Rich Protein"/>
    <property type="match status" value="1"/>
</dbReference>
<evidence type="ECO:0000313" key="2">
    <source>
        <dbReference type="WBParaSite" id="ACRNAN_scaffold2206.g30648.t1"/>
    </source>
</evidence>
<dbReference type="Proteomes" id="UP000887540">
    <property type="component" value="Unplaced"/>
</dbReference>
<sequence>MRSVIKRCHRDLMLSMKESLIAIAATVRCSVRRHMAMHEGKPYCNRCHSAMFGPKTYGHGGTESHTFLEGTTGGQQEIN</sequence>
<accession>A0A914DD29</accession>
<organism evidence="1 2">
    <name type="scientific">Acrobeloides nanus</name>
    <dbReference type="NCBI Taxonomy" id="290746"/>
    <lineage>
        <taxon>Eukaryota</taxon>
        <taxon>Metazoa</taxon>
        <taxon>Ecdysozoa</taxon>
        <taxon>Nematoda</taxon>
        <taxon>Chromadorea</taxon>
        <taxon>Rhabditida</taxon>
        <taxon>Tylenchina</taxon>
        <taxon>Cephalobomorpha</taxon>
        <taxon>Cephaloboidea</taxon>
        <taxon>Cephalobidae</taxon>
        <taxon>Acrobeloides</taxon>
    </lineage>
</organism>
<proteinExistence type="predicted"/>
<dbReference type="SUPFAM" id="SSF57716">
    <property type="entry name" value="Glucocorticoid receptor-like (DNA-binding domain)"/>
    <property type="match status" value="1"/>
</dbReference>